<evidence type="ECO:0000256" key="2">
    <source>
        <dbReference type="ARBA" id="ARBA00022801"/>
    </source>
</evidence>
<dbReference type="CDD" id="cd17909">
    <property type="entry name" value="CheC_ClassI"/>
    <property type="match status" value="1"/>
</dbReference>
<dbReference type="InterPro" id="IPR007597">
    <property type="entry name" value="CheC"/>
</dbReference>
<protein>
    <submittedName>
        <fullName evidence="4">Chemotaxis protein CheC</fullName>
    </submittedName>
</protein>
<dbReference type="Gene3D" id="3.40.1550.10">
    <property type="entry name" value="CheC-like"/>
    <property type="match status" value="1"/>
</dbReference>
<dbReference type="SUPFAM" id="SSF103039">
    <property type="entry name" value="CheC-like"/>
    <property type="match status" value="1"/>
</dbReference>
<dbReference type="EMBL" id="JAUHLN010000002">
    <property type="protein sequence ID" value="MDN4073416.1"/>
    <property type="molecule type" value="Genomic_DNA"/>
</dbReference>
<dbReference type="InterPro" id="IPR028976">
    <property type="entry name" value="CheC-like_sf"/>
</dbReference>
<reference evidence="4" key="1">
    <citation type="submission" date="2023-06" db="EMBL/GenBank/DDBJ databases">
        <title>Draft Genome Sequences of Representative Paenibacillus Polymyxa, Bacillus cereus, Fictibacillus sp., and Brevibacillus agri Strains Isolated from Amazonian Dark Earth.</title>
        <authorList>
            <person name="Pellegrinetti T.A."/>
            <person name="Cunha I.C.M."/>
            <person name="Chaves M.G."/>
            <person name="Freitas A.S."/>
            <person name="Silva A.V.R."/>
            <person name="Tsai S.M."/>
            <person name="Mendes L.W."/>
        </authorList>
    </citation>
    <scope>NUCLEOTIDE SEQUENCE</scope>
    <source>
        <strain evidence="4">CENA-BCM004</strain>
    </source>
</reference>
<evidence type="ECO:0000256" key="1">
    <source>
        <dbReference type="ARBA" id="ARBA00022500"/>
    </source>
</evidence>
<dbReference type="PANTHER" id="PTHR43693">
    <property type="entry name" value="PROTEIN PHOSPHATASE CHEZ"/>
    <property type="match status" value="1"/>
</dbReference>
<keyword evidence="1" id="KW-0145">Chemotaxis</keyword>
<gene>
    <name evidence="4" type="ORF">QYF49_10450</name>
</gene>
<name>A0ABT8E672_9BACL</name>
<sequence length="213" mass="22646">MAGYTQLTAFHLDVLREVGNIGAGHAATALSEHLGKTVDMKVPSVNIVSLQEMTELLGGTETVVASVYLRMQGEAPGTMFFMLPLGQSKKLVSRMIAGEPYDPAEGVYSEVTLSALQEAGNILSGSYLSALSDLTGLNIQPSVPALSIDMAGAILGYGLIEISRSSDYAIIINTSLTEPENLHSDSIHGYFFLLPDPDSFEKIFGALGVPLHE</sequence>
<keyword evidence="5" id="KW-1185">Reference proteome</keyword>
<feature type="domain" description="CheC-like protein" evidence="3">
    <location>
        <begin position="113"/>
        <end position="148"/>
    </location>
</feature>
<dbReference type="InterPro" id="IPR050992">
    <property type="entry name" value="CheZ_family_phosphatases"/>
</dbReference>
<keyword evidence="2" id="KW-0378">Hydrolase</keyword>
<organism evidence="4 5">
    <name type="scientific">Fictibacillus terranigra</name>
    <dbReference type="NCBI Taxonomy" id="3058424"/>
    <lineage>
        <taxon>Bacteria</taxon>
        <taxon>Bacillati</taxon>
        <taxon>Bacillota</taxon>
        <taxon>Bacilli</taxon>
        <taxon>Bacillales</taxon>
        <taxon>Fictibacillaceae</taxon>
        <taxon>Fictibacillus</taxon>
    </lineage>
</organism>
<proteinExistence type="predicted"/>
<dbReference type="Pfam" id="PF04509">
    <property type="entry name" value="CheC"/>
    <property type="match status" value="2"/>
</dbReference>
<evidence type="ECO:0000259" key="3">
    <source>
        <dbReference type="Pfam" id="PF04509"/>
    </source>
</evidence>
<feature type="domain" description="CheC-like protein" evidence="3">
    <location>
        <begin position="10"/>
        <end position="47"/>
    </location>
</feature>
<dbReference type="Proteomes" id="UP001168694">
    <property type="component" value="Unassembled WGS sequence"/>
</dbReference>
<evidence type="ECO:0000313" key="5">
    <source>
        <dbReference type="Proteomes" id="UP001168694"/>
    </source>
</evidence>
<comment type="caution">
    <text evidence="4">The sequence shown here is derived from an EMBL/GenBank/DDBJ whole genome shotgun (WGS) entry which is preliminary data.</text>
</comment>
<dbReference type="RefSeq" id="WP_290399542.1">
    <property type="nucleotide sequence ID" value="NZ_JAUHLN010000002.1"/>
</dbReference>
<evidence type="ECO:0000313" key="4">
    <source>
        <dbReference type="EMBL" id="MDN4073416.1"/>
    </source>
</evidence>
<dbReference type="PANTHER" id="PTHR43693:SF1">
    <property type="entry name" value="PROTEIN PHOSPHATASE CHEZ"/>
    <property type="match status" value="1"/>
</dbReference>
<accession>A0ABT8E672</accession>